<dbReference type="InterPro" id="IPR011050">
    <property type="entry name" value="Pectin_lyase_fold/virulence"/>
</dbReference>
<sequence>MRAISTPSPVRHGRKRLLESCAIAASLIALAHGGPSAAQVAGSGTVITLPSGATNGTGANPSTVNVAGDQTIINWTPSNTPVDGVIDFLPSGNTLNFVGDAAGYTVLNRFISGSGAAISDQIALNGAVNSYVGSTSGPRGGNIWFYNAGGILIGNGAAINVGSLLLTANEIDTTGGLFGPGGEIRFRGVASTSTVEIAPTATINALTPGNPGGSYVALVAPRIVQRGRVRTDGSTAYVAAEQADISINNGLFDINVTVGAADGDVITHSGVTTGPAHQQGDTDQNRIYMVAIPKNDAVTMLVSGQIGYEDALSAQVDPDGAVRLSAGYNIVDGEFAAAPVATGTADITVNDTLFLSDVVAHASGAFTGRPLSEILPPILDTPDFAHVGRISVQGNATFIGDASTTITVDANRSVNATGDLIIQTGAAGGVPGTVNVNVDGGQISASNLSILADGAVDAATGDSRGGTAALIVSNGGSASAVGTVTVSANGIAGRDTAGIGGDGTGGTATITVTGSNLSTGVASRVVGNNIVAAADGVGGGLEDGGSGIFTASDQGGNGTGGAATISVQDGASLTATDGSATASASGSGQVGNIQSGDGTGGTARIEVAGAASVFDTLTTTIDAFGAGGGGISDIVIGTIPSQGGGSGQGGSATLSIAGDATTAINPGATSLNVSGSGGGAVGAENVAGGNAVGGIATIEASGLVAVTFPSLTVTADGVSGGASSPSLLTGQSGNATGGTINVTADNGATLNVDTDLQLLAAGIVAFSENLGSGLGGNVTVSAEDAGTIDVAGAIGIDVSGGGFGTSISESGGSGTGGTVNLLAARSGVLTASRYDVLASGLTANVRGTGGPAQGGFVNIEATAGGSIAATDVSLGTIIDASALSGISADGSIAGGGTIQITAGGGSIDFNATTILQASGVSGGATNPGSSTTGNGGFIQIQVLDDPTGPSSIAFDTLQGGADGLTAVDVESAPGFEQSAGDGQGGTMAISVAGGTFTANAINVTADGYGGDVGTGSGTGRGGTASYRQTGGTAAVGGMAISANGFGGSAPDVSGQGLGGNATIDLLGGTLTGGDVVASAVGLGGAGAMGNNFDPAATVPSGSGGEGQGGTATITIDGATVDVGTLAASATGVGGTGGIFASVSFGDPPGNGGDGGTGLGGTATIDIVAGTVTSGSIVADAAGIGGEGGNVFASSSSGVPVGTGVGGNGGEGRGGVATIDFSVLPTVAGEIASGAVGIGGNGGGGFSGGNGGLGTGGLAQAIVTGFDAGALAVAVDSSAFGGTGADGSNGEGGRGGDARGGTARVEATGAGASATVGQVNFVTDGVGGNGGSGSIPFGATPAVAPRGGDGGTGEGGALEVVSSGGATVLLGPDTSGTVALGSRGTGGNAGNGSAAAFPDGSQGGDGGNGGGAIGGTVHLLANGGTITSNGVAVDITVDGTAGISGSGGAGTGTGAGGAGGSSNGTTGGRVSFEAFSNPGEVGQIALGATTIAANGDSAGRIEMRAEGNIAMTSLSAEALGLAPPTNLDTDTASTGIFMSVYGDAGAITTTGAMSLTTDSSLGVYAQAAGTLVAGGDLTIQAADEVDIRHDFRTGTAPTIAAGGAMSINAAVSIRAQTDSLLSAGTSLLLNAYASNGGINVDGIEAGTSTLILSQNVARVGSSTSGDDLTVNSFLIDVGSANAGDDISIIGNNLTLGTLTTDGSGLDSELDGSNIYLGSTAATTVVHAEANNDFTAVVGNFQTGLNSIITGGDIIVNSPGAVDLGNSTAGGFVSVNGQSIAFNAIDAGSTVFLTATGTVPGAAGISGVSIDAGDNISLNATQIGITGTVTSGASIVANGSAGSVAIGTANAADTVFIEATSDINGAYNGFRGVSLNAGGDVAGSASATGFESSSSGTPIAASVFVDAGGDVTLTSGNAAGMYGVNAGGSATLTGVSAGEDLLVRAGTTANLTNLAAGDDLTVQAPGTITAAGLLTTGTGPDNQSIDYSTGFDIITASPDGSNIVLTSTGGNVAANSANAFDNLTVSAAGTLSSTGLLQSGLVTSLTGSLVNLTAVTAGTDIGVNSSGAVSATGALAAGHDVTVVAATNVNIAELDAGDDVSVDAGSTARIGAAYSYGTGLDNEGNGSNIGVTAGGALTFTGVAQSAGNVTLQGPSVSTAAIDAAGDVGITATAGDIVANGDVSGFRIALDAAGDIDHAAGSRLDAGFTLRLDAGGDIATGAASSIDDMVFTAGGAISGGALTSNRNILLFGGGPLTLTGDADAGLALRIEASEVELGGIAIDAGELGITATSGGVHSTGALNVNGPVTVVGAGAVEMTGDMIVPSAINIRGTSVTVGNVAGADSISLIATAGAVNSAGTLDAGRNIFISTTDGGSFNRMVAGDDIAINGSGDIDIAFMNATGDNPDGEEIGSNVGINLTAGNVFVAHGEAADDYVVNATSFRTGLNSIITGGNIDVTTAGASDLGNSTASGSITVNAQSIAFNTLDAGATINLTANGTAAGAEGIDGATAIAGSDISMNGNSITITDSVAGAANFFATASGGTVAVARADVSGTISIFANGNLTGTYVAGGNILLDSAANITASANANGGNLFVDAAGNATLTDSSADRMFGVNAGQAVSVTAGTAGEDLLAIAGTAANLSDVTAGDDITVRANGAITAQGVRTTGAGADTGALFYSTTGGFTIASGEGTSATDGADIVMASASGAINAGGLSAGDDILLTAATALTLDGATTLGLGVTGGDSSIRTQSASAVLGDLAAASDVAVNAAGAVAVNSPSTAGRDVIINAASANIATLTNPAGDPVDTLAGGRDLSIQTAGAIAGGSMRAGRDLTLSSGSTIDVARAATGAGGTLSLDAAAGIAAAALNGGGATGLTSGNGAIVIGNLASAGPVTAIGDSVTIDGSGNLIFSQLQTDTGDARITTSGNLAITTGTVAGEARLSAGGNLAVSQLDAGNAILASNDTMTLGNVTADDILSATAQSLLTANGTVTGRTMSLASADIAVASAGRVGTGTTESLELRNIDNRVQTFIGGTGTQNGYHIDADELTRVYGAEIRIFAPAVDRSGGRFIGTVPPDVVIDDFTMTAGSATSNLGANGSLTIATPGTARVVGDVALTGMGDNNALNIFADQSLEIILGEASIRLLGSSSSAPAGRLNLASEDVIVATLAAIDDVAAASSTDAIEDRLAQNDGITSDEGALFAGGINVGVSGGFYVQNSGGSDFGERRGLTFGALGLNVDTAGPDTRIVINGVHLGPSGQVTGLDTIPLLTINGIASGQAPTDAFDQRSRFNGCLIANTGACLAIPEPEYHNSFPVQDVIEEEVDDDGDDGITLPQSLITMRDLDPLTGEPLLDDPVTGAGNDDLWTPTTDTQQP</sequence>
<dbReference type="PATRIC" id="fig|33050.5.peg.744"/>
<dbReference type="InterPro" id="IPR012334">
    <property type="entry name" value="Pectin_lyas_fold"/>
</dbReference>
<dbReference type="KEGG" id="smag:AN936_03585"/>
<feature type="compositionally biased region" description="Low complexity" evidence="1">
    <location>
        <begin position="576"/>
        <end position="587"/>
    </location>
</feature>
<dbReference type="SUPFAM" id="SSF51126">
    <property type="entry name" value="Pectin lyase-like"/>
    <property type="match status" value="1"/>
</dbReference>
<keyword evidence="2" id="KW-0732">Signal</keyword>
<organism evidence="3 4">
    <name type="scientific">Sphingopyxis macrogoltabida</name>
    <name type="common">Sphingomonas macrogoltabidus</name>
    <dbReference type="NCBI Taxonomy" id="33050"/>
    <lineage>
        <taxon>Bacteria</taxon>
        <taxon>Pseudomonadati</taxon>
        <taxon>Pseudomonadota</taxon>
        <taxon>Alphaproteobacteria</taxon>
        <taxon>Sphingomonadales</taxon>
        <taxon>Sphingomonadaceae</taxon>
        <taxon>Sphingopyxis</taxon>
    </lineage>
</organism>
<accession>A0A0N9UJU5</accession>
<proteinExistence type="predicted"/>
<evidence type="ECO:0000256" key="2">
    <source>
        <dbReference type="SAM" id="SignalP"/>
    </source>
</evidence>
<protein>
    <recommendedName>
        <fullName evidence="5">Filamentous haemagglutinin FhaB/tRNA nuclease CdiA-like TPS domain-containing protein</fullName>
    </recommendedName>
</protein>
<evidence type="ECO:0000313" key="4">
    <source>
        <dbReference type="Proteomes" id="UP000058074"/>
    </source>
</evidence>
<dbReference type="OrthoDB" id="7175603at2"/>
<evidence type="ECO:0000313" key="3">
    <source>
        <dbReference type="EMBL" id="ALH79481.1"/>
    </source>
</evidence>
<feature type="region of interest" description="Disordered" evidence="1">
    <location>
        <begin position="1376"/>
        <end position="1408"/>
    </location>
</feature>
<feature type="compositionally biased region" description="Gly residues" evidence="1">
    <location>
        <begin position="1281"/>
        <end position="1298"/>
    </location>
</feature>
<feature type="region of interest" description="Disordered" evidence="1">
    <location>
        <begin position="1281"/>
        <end position="1302"/>
    </location>
</feature>
<dbReference type="Gene3D" id="2.160.20.10">
    <property type="entry name" value="Single-stranded right-handed beta-helix, Pectin lyase-like"/>
    <property type="match status" value="1"/>
</dbReference>
<dbReference type="RefSeq" id="WP_054586932.1">
    <property type="nucleotide sequence ID" value="NZ_CP012700.1"/>
</dbReference>
<evidence type="ECO:0008006" key="5">
    <source>
        <dbReference type="Google" id="ProtNLM"/>
    </source>
</evidence>
<dbReference type="Proteomes" id="UP000058074">
    <property type="component" value="Chromosome"/>
</dbReference>
<feature type="chain" id="PRO_5006038959" description="Filamentous haemagglutinin FhaB/tRNA nuclease CdiA-like TPS domain-containing protein" evidence="2">
    <location>
        <begin position="32"/>
        <end position="3369"/>
    </location>
</feature>
<gene>
    <name evidence="3" type="ORF">AN936_03585</name>
</gene>
<evidence type="ECO:0000256" key="1">
    <source>
        <dbReference type="SAM" id="MobiDB-lite"/>
    </source>
</evidence>
<name>A0A0N9UJU5_SPHMC</name>
<feature type="region of interest" description="Disordered" evidence="1">
    <location>
        <begin position="576"/>
        <end position="597"/>
    </location>
</feature>
<feature type="signal peptide" evidence="2">
    <location>
        <begin position="1"/>
        <end position="31"/>
    </location>
</feature>
<reference evidence="3 4" key="1">
    <citation type="journal article" date="2015" name="Genome Announc.">
        <title>Complete Genome Sequence of Polypropylene Glycol- and Polyethylene Glycol-Degrading Sphingopyxis macrogoltabida Strain EY-1.</title>
        <authorList>
            <person name="Ohtsubo Y."/>
            <person name="Nagata Y."/>
            <person name="Numata M."/>
            <person name="Tsuchikane K."/>
            <person name="Hosoyama A."/>
            <person name="Yamazoe A."/>
            <person name="Tsuda M."/>
            <person name="Fujita N."/>
            <person name="Kawai F."/>
        </authorList>
    </citation>
    <scope>NUCLEOTIDE SEQUENCE [LARGE SCALE GENOMIC DNA]</scope>
    <source>
        <strain evidence="3 4">EY-1</strain>
    </source>
</reference>
<feature type="region of interest" description="Disordered" evidence="1">
    <location>
        <begin position="3339"/>
        <end position="3369"/>
    </location>
</feature>
<dbReference type="EMBL" id="CP012700">
    <property type="protein sequence ID" value="ALH79481.1"/>
    <property type="molecule type" value="Genomic_DNA"/>
</dbReference>